<dbReference type="PANTHER" id="PTHR22748:SF23">
    <property type="entry name" value="EXODEOXYRIBONUCLEASE III"/>
    <property type="match status" value="1"/>
</dbReference>
<evidence type="ECO:0000256" key="2">
    <source>
        <dbReference type="ARBA" id="ARBA00022723"/>
    </source>
</evidence>
<dbReference type="AlphaFoldDB" id="A0A7J7Y0G6"/>
<comment type="cofactor">
    <cofactor evidence="1">
        <name>Mg(2+)</name>
        <dbReference type="ChEBI" id="CHEBI:18420"/>
    </cofactor>
</comment>
<dbReference type="GO" id="GO:0046872">
    <property type="term" value="F:metal ion binding"/>
    <property type="evidence" value="ECO:0007669"/>
    <property type="project" value="UniProtKB-KW"/>
</dbReference>
<protein>
    <submittedName>
        <fullName evidence="5">Uncharacterized protein</fullName>
    </submittedName>
</protein>
<dbReference type="GO" id="GO:0003906">
    <property type="term" value="F:DNA-(apurinic or apyrimidinic site) endonuclease activity"/>
    <property type="evidence" value="ECO:0007669"/>
    <property type="project" value="TreeGrafter"/>
</dbReference>
<dbReference type="InterPro" id="IPR004808">
    <property type="entry name" value="AP_endonuc_1"/>
</dbReference>
<keyword evidence="2" id="KW-0479">Metal-binding</keyword>
<dbReference type="SUPFAM" id="SSF56219">
    <property type="entry name" value="DNase I-like"/>
    <property type="match status" value="1"/>
</dbReference>
<keyword evidence="3" id="KW-0378">Hydrolase</keyword>
<dbReference type="Proteomes" id="UP000527355">
    <property type="component" value="Unassembled WGS sequence"/>
</dbReference>
<evidence type="ECO:0000313" key="5">
    <source>
        <dbReference type="EMBL" id="KAF6355325.1"/>
    </source>
</evidence>
<evidence type="ECO:0000313" key="6">
    <source>
        <dbReference type="Proteomes" id="UP000527355"/>
    </source>
</evidence>
<organism evidence="5 6">
    <name type="scientific">Myotis myotis</name>
    <name type="common">Greater mouse-eared bat</name>
    <name type="synonym">Vespertilio myotis</name>
    <dbReference type="NCBI Taxonomy" id="51298"/>
    <lineage>
        <taxon>Eukaryota</taxon>
        <taxon>Metazoa</taxon>
        <taxon>Chordata</taxon>
        <taxon>Craniata</taxon>
        <taxon>Vertebrata</taxon>
        <taxon>Euteleostomi</taxon>
        <taxon>Mammalia</taxon>
        <taxon>Eutheria</taxon>
        <taxon>Laurasiatheria</taxon>
        <taxon>Chiroptera</taxon>
        <taxon>Yangochiroptera</taxon>
        <taxon>Vespertilionidae</taxon>
        <taxon>Myotis</taxon>
    </lineage>
</organism>
<accession>A0A7J7Y0G6</accession>
<reference evidence="5 6" key="1">
    <citation type="journal article" date="2020" name="Nature">
        <title>Six reference-quality genomes reveal evolution of bat adaptations.</title>
        <authorList>
            <person name="Jebb D."/>
            <person name="Huang Z."/>
            <person name="Pippel M."/>
            <person name="Hughes G.M."/>
            <person name="Lavrichenko K."/>
            <person name="Devanna P."/>
            <person name="Winkler S."/>
            <person name="Jermiin L.S."/>
            <person name="Skirmuntt E.C."/>
            <person name="Katzourakis A."/>
            <person name="Burkitt-Gray L."/>
            <person name="Ray D.A."/>
            <person name="Sullivan K.A.M."/>
            <person name="Roscito J.G."/>
            <person name="Kirilenko B.M."/>
            <person name="Davalos L.M."/>
            <person name="Corthals A.P."/>
            <person name="Power M.L."/>
            <person name="Jones G."/>
            <person name="Ransome R.D."/>
            <person name="Dechmann D.K.N."/>
            <person name="Locatelli A.G."/>
            <person name="Puechmaille S.J."/>
            <person name="Fedrigo O."/>
            <person name="Jarvis E.D."/>
            <person name="Hiller M."/>
            <person name="Vernes S.C."/>
            <person name="Myers E.W."/>
            <person name="Teeling E.C."/>
        </authorList>
    </citation>
    <scope>NUCLEOTIDE SEQUENCE [LARGE SCALE GENOMIC DNA]</scope>
    <source>
        <strain evidence="5">MMyoMyo1</strain>
        <tissue evidence="5">Flight muscle</tissue>
    </source>
</reference>
<dbReference type="GO" id="GO:0008311">
    <property type="term" value="F:double-stranded DNA 3'-5' DNA exonuclease activity"/>
    <property type="evidence" value="ECO:0007669"/>
    <property type="project" value="TreeGrafter"/>
</dbReference>
<keyword evidence="6" id="KW-1185">Reference proteome</keyword>
<keyword evidence="4" id="KW-0460">Magnesium</keyword>
<dbReference type="EMBL" id="JABWUV010000005">
    <property type="protein sequence ID" value="KAF6355325.1"/>
    <property type="molecule type" value="Genomic_DNA"/>
</dbReference>
<comment type="caution">
    <text evidence="5">The sequence shown here is derived from an EMBL/GenBank/DDBJ whole genome shotgun (WGS) entry which is preliminary data.</text>
</comment>
<dbReference type="PANTHER" id="PTHR22748">
    <property type="entry name" value="AP ENDONUCLEASE"/>
    <property type="match status" value="1"/>
</dbReference>
<evidence type="ECO:0000256" key="4">
    <source>
        <dbReference type="ARBA" id="ARBA00022842"/>
    </source>
</evidence>
<evidence type="ECO:0000256" key="1">
    <source>
        <dbReference type="ARBA" id="ARBA00001946"/>
    </source>
</evidence>
<dbReference type="GO" id="GO:0005634">
    <property type="term" value="C:nucleus"/>
    <property type="evidence" value="ECO:0007669"/>
    <property type="project" value="TreeGrafter"/>
</dbReference>
<evidence type="ECO:0000256" key="3">
    <source>
        <dbReference type="ARBA" id="ARBA00022801"/>
    </source>
</evidence>
<sequence length="175" mass="20116">MEMKKKKAGVVILISDKIEFKVKAIIRDNEGHCIILKGSIQQEDITLVNIYAPNTGASRYIKKTKKKLLEDFKGEIDSNTIIVRDSNTPLTSLNRSSRQKINKETVTLNNTLDQMALIDIFRIITPKLQNIHSSQVHMDIFKDTPHVRIQTKFLQVQEDISSMFSDHNEPRNQLQ</sequence>
<proteinExistence type="predicted"/>
<dbReference type="Gene3D" id="3.60.10.10">
    <property type="entry name" value="Endonuclease/exonuclease/phosphatase"/>
    <property type="match status" value="1"/>
</dbReference>
<dbReference type="InterPro" id="IPR036691">
    <property type="entry name" value="Endo/exonu/phosph_ase_sf"/>
</dbReference>
<gene>
    <name evidence="5" type="ORF">mMyoMyo1_011495</name>
</gene>
<dbReference type="GO" id="GO:0006284">
    <property type="term" value="P:base-excision repair"/>
    <property type="evidence" value="ECO:0007669"/>
    <property type="project" value="TreeGrafter"/>
</dbReference>
<dbReference type="GO" id="GO:0008081">
    <property type="term" value="F:phosphoric diester hydrolase activity"/>
    <property type="evidence" value="ECO:0007669"/>
    <property type="project" value="TreeGrafter"/>
</dbReference>
<name>A0A7J7Y0G6_MYOMY</name>